<dbReference type="NCBIfam" id="NF001310">
    <property type="entry name" value="PRK00258.1-2"/>
    <property type="match status" value="1"/>
</dbReference>
<dbReference type="Pfam" id="PF01488">
    <property type="entry name" value="Shikimate_DH"/>
    <property type="match status" value="1"/>
</dbReference>
<evidence type="ECO:0000256" key="1">
    <source>
        <dbReference type="ARBA" id="ARBA00004871"/>
    </source>
</evidence>
<comment type="function">
    <text evidence="8">Involved in the biosynthesis of the chorismate, which leads to the biosynthesis of aromatic amino acids. Catalyzes the reversible NADPH linked reduction of 3-dehydroshikimate (DHSA) to yield shikimate (SA).</text>
</comment>
<evidence type="ECO:0000256" key="3">
    <source>
        <dbReference type="ARBA" id="ARBA00022605"/>
    </source>
</evidence>
<evidence type="ECO:0000256" key="6">
    <source>
        <dbReference type="ARBA" id="ARBA00023141"/>
    </source>
</evidence>
<dbReference type="NCBIfam" id="TIGR00507">
    <property type="entry name" value="aroE"/>
    <property type="match status" value="1"/>
</dbReference>
<evidence type="ECO:0000256" key="5">
    <source>
        <dbReference type="ARBA" id="ARBA00023002"/>
    </source>
</evidence>
<keyword evidence="6 8" id="KW-0057">Aromatic amino acid biosynthesis</keyword>
<dbReference type="RefSeq" id="WP_353439036.1">
    <property type="nucleotide sequence ID" value="NZ_CP099959.1"/>
</dbReference>
<dbReference type="EMBL" id="CP099959">
    <property type="protein sequence ID" value="XCC57914.1"/>
    <property type="molecule type" value="Genomic_DNA"/>
</dbReference>
<dbReference type="PANTHER" id="PTHR21089:SF1">
    <property type="entry name" value="BIFUNCTIONAL 3-DEHYDROQUINATE DEHYDRATASE_SHIKIMATE DEHYDROGENASE, CHLOROPLASTIC"/>
    <property type="match status" value="1"/>
</dbReference>
<dbReference type="Gene3D" id="3.40.50.10860">
    <property type="entry name" value="Leucine Dehydrogenase, chain A, domain 1"/>
    <property type="match status" value="1"/>
</dbReference>
<gene>
    <name evidence="8 11" type="primary">aroE</name>
    <name evidence="11" type="ORF">NKE59_01100</name>
</gene>
<dbReference type="Pfam" id="PF08501">
    <property type="entry name" value="Shikimate_dh_N"/>
    <property type="match status" value="1"/>
</dbReference>
<comment type="subunit">
    <text evidence="8">Homodimer.</text>
</comment>
<dbReference type="SUPFAM" id="SSF51735">
    <property type="entry name" value="NAD(P)-binding Rossmann-fold domains"/>
    <property type="match status" value="1"/>
</dbReference>
<protein>
    <recommendedName>
        <fullName evidence="2 8">Shikimate dehydrogenase (NADP(+))</fullName>
        <shortName evidence="8">SDH</shortName>
        <ecNumber evidence="2 8">1.1.1.25</ecNumber>
    </recommendedName>
</protein>
<sequence>MSAYPFLLRLEPELFKDRDVYAVFGNPIMHSKSPLIHEQFARNSGQRISYIRIQPELDQFAKMLAAFFQMGGKGANVTVPFKLDAFVQCQQLSPRAKLAGAVNTLWLENGQLIGDNTDGIGLVRDLQSQGIGLNNKRVLIVGAGGASRGIIGPILQEVPNSLVVVNRTIHKAEELVATFKNLANSLAVDLEAWSLLKLEQDNVPLFDLVINASAAGLEQQSPLSDLAAKHVFQSSCFAYDLLYGKITPFMHQALQNGCRVSDGLGMLVEQAAEAFILWRKLNIESLGTRPVLSSLRKA</sequence>
<evidence type="ECO:0000313" key="11">
    <source>
        <dbReference type="EMBL" id="XCC57914.1"/>
    </source>
</evidence>
<keyword evidence="5 8" id="KW-0560">Oxidoreductase</keyword>
<feature type="binding site" evidence="8">
    <location>
        <position position="263"/>
    </location>
    <ligand>
        <name>NADP(+)</name>
        <dbReference type="ChEBI" id="CHEBI:58349"/>
    </ligand>
</feature>
<dbReference type="FunFam" id="3.40.50.10860:FF:000006">
    <property type="entry name" value="Shikimate dehydrogenase (NADP(+))"/>
    <property type="match status" value="1"/>
</dbReference>
<evidence type="ECO:0000259" key="9">
    <source>
        <dbReference type="Pfam" id="PF01488"/>
    </source>
</evidence>
<accession>A0AAU8A2S5</accession>
<proteinExistence type="inferred from homology"/>
<keyword evidence="4 8" id="KW-0521">NADP</keyword>
<evidence type="ECO:0000256" key="4">
    <source>
        <dbReference type="ARBA" id="ARBA00022857"/>
    </source>
</evidence>
<dbReference type="GO" id="GO:0009423">
    <property type="term" value="P:chorismate biosynthetic process"/>
    <property type="evidence" value="ECO:0007669"/>
    <property type="project" value="UniProtKB-UniRule"/>
</dbReference>
<dbReference type="InterPro" id="IPR046346">
    <property type="entry name" value="Aminoacid_DH-like_N_sf"/>
</dbReference>
<dbReference type="InterPro" id="IPR036291">
    <property type="entry name" value="NAD(P)-bd_dom_sf"/>
</dbReference>
<feature type="binding site" evidence="8">
    <location>
        <position position="103"/>
    </location>
    <ligand>
        <name>shikimate</name>
        <dbReference type="ChEBI" id="CHEBI:36208"/>
    </ligand>
</feature>
<dbReference type="SUPFAM" id="SSF53223">
    <property type="entry name" value="Aminoacid dehydrogenase-like, N-terminal domain"/>
    <property type="match status" value="1"/>
</dbReference>
<dbReference type="HAMAP" id="MF_00222">
    <property type="entry name" value="Shikimate_DH_AroE"/>
    <property type="match status" value="1"/>
</dbReference>
<evidence type="ECO:0000259" key="10">
    <source>
        <dbReference type="Pfam" id="PF08501"/>
    </source>
</evidence>
<feature type="binding site" evidence="8">
    <location>
        <position position="78"/>
    </location>
    <ligand>
        <name>shikimate</name>
        <dbReference type="ChEBI" id="CHEBI:36208"/>
    </ligand>
</feature>
<dbReference type="GO" id="GO:0004764">
    <property type="term" value="F:shikimate 3-dehydrogenase (NADP+) activity"/>
    <property type="evidence" value="ECO:0007669"/>
    <property type="project" value="UniProtKB-UniRule"/>
</dbReference>
<dbReference type="EC" id="1.1.1.25" evidence="2 8"/>
<name>A0AAU8A2S5_9BURK</name>
<feature type="binding site" evidence="8">
    <location>
        <position position="241"/>
    </location>
    <ligand>
        <name>NADP(+)</name>
        <dbReference type="ChEBI" id="CHEBI:58349"/>
    </ligand>
</feature>
<organism evidence="11">
    <name type="scientific">Polynucleobacter sp. UK-FUSCHL-C3</name>
    <dbReference type="NCBI Taxonomy" id="2955208"/>
    <lineage>
        <taxon>Bacteria</taxon>
        <taxon>Pseudomonadati</taxon>
        <taxon>Pseudomonadota</taxon>
        <taxon>Betaproteobacteria</taxon>
        <taxon>Burkholderiales</taxon>
        <taxon>Burkholderiaceae</taxon>
        <taxon>Polynucleobacter</taxon>
    </lineage>
</organism>
<dbReference type="InterPro" id="IPR022893">
    <property type="entry name" value="Shikimate_DH_fam"/>
</dbReference>
<feature type="active site" description="Proton acceptor" evidence="8">
    <location>
        <position position="82"/>
    </location>
</feature>
<feature type="binding site" evidence="8">
    <location>
        <position position="270"/>
    </location>
    <ligand>
        <name>shikimate</name>
        <dbReference type="ChEBI" id="CHEBI:36208"/>
    </ligand>
</feature>
<feature type="binding site" evidence="8">
    <location>
        <begin position="31"/>
        <end position="33"/>
    </location>
    <ligand>
        <name>shikimate</name>
        <dbReference type="ChEBI" id="CHEBI:36208"/>
    </ligand>
</feature>
<comment type="pathway">
    <text evidence="1 8">Metabolic intermediate biosynthesis; chorismate biosynthesis; chorismate from D-erythrose 4-phosphate and phosphoenolpyruvate: step 4/7.</text>
</comment>
<dbReference type="AlphaFoldDB" id="A0AAU8A2S5"/>
<reference evidence="11" key="1">
    <citation type="submission" date="2022-06" db="EMBL/GenBank/DDBJ databases">
        <title>New Polynucleobacter species.</title>
        <authorList>
            <person name="Hahn M.W."/>
        </authorList>
    </citation>
    <scope>NUCLEOTIDE SEQUENCE</scope>
    <source>
        <strain evidence="11">UK-FUSCHL-C3</strain>
    </source>
</reference>
<dbReference type="InterPro" id="IPR011342">
    <property type="entry name" value="Shikimate_DH"/>
</dbReference>
<comment type="caution">
    <text evidence="8">Lacks conserved residue(s) required for the propagation of feature annotation.</text>
</comment>
<comment type="catalytic activity">
    <reaction evidence="7 8">
        <text>shikimate + NADP(+) = 3-dehydroshikimate + NADPH + H(+)</text>
        <dbReference type="Rhea" id="RHEA:17737"/>
        <dbReference type="ChEBI" id="CHEBI:15378"/>
        <dbReference type="ChEBI" id="CHEBI:16630"/>
        <dbReference type="ChEBI" id="CHEBI:36208"/>
        <dbReference type="ChEBI" id="CHEBI:57783"/>
        <dbReference type="ChEBI" id="CHEBI:58349"/>
        <dbReference type="EC" id="1.1.1.25"/>
    </reaction>
</comment>
<dbReference type="InterPro" id="IPR013708">
    <property type="entry name" value="Shikimate_DH-bd_N"/>
</dbReference>
<dbReference type="GO" id="GO:0009073">
    <property type="term" value="P:aromatic amino acid family biosynthetic process"/>
    <property type="evidence" value="ECO:0007669"/>
    <property type="project" value="UniProtKB-KW"/>
</dbReference>
<dbReference type="GO" id="GO:0050661">
    <property type="term" value="F:NADP binding"/>
    <property type="evidence" value="ECO:0007669"/>
    <property type="project" value="InterPro"/>
</dbReference>
<evidence type="ECO:0000256" key="2">
    <source>
        <dbReference type="ARBA" id="ARBA00012962"/>
    </source>
</evidence>
<feature type="binding site" evidence="8">
    <location>
        <begin position="142"/>
        <end position="146"/>
    </location>
    <ligand>
        <name>NADP(+)</name>
        <dbReference type="ChEBI" id="CHEBI:58349"/>
    </ligand>
</feature>
<feature type="binding site" evidence="8">
    <location>
        <begin position="166"/>
        <end position="171"/>
    </location>
    <ligand>
        <name>NADP(+)</name>
        <dbReference type="ChEBI" id="CHEBI:58349"/>
    </ligand>
</feature>
<dbReference type="GO" id="GO:0005829">
    <property type="term" value="C:cytosol"/>
    <property type="evidence" value="ECO:0007669"/>
    <property type="project" value="TreeGrafter"/>
</dbReference>
<dbReference type="Gene3D" id="3.40.50.720">
    <property type="entry name" value="NAD(P)-binding Rossmann-like Domain"/>
    <property type="match status" value="1"/>
</dbReference>
<evidence type="ECO:0000256" key="8">
    <source>
        <dbReference type="HAMAP-Rule" id="MF_00222"/>
    </source>
</evidence>
<dbReference type="GO" id="GO:0019632">
    <property type="term" value="P:shikimate metabolic process"/>
    <property type="evidence" value="ECO:0007669"/>
    <property type="project" value="InterPro"/>
</dbReference>
<dbReference type="GO" id="GO:0008652">
    <property type="term" value="P:amino acid biosynthetic process"/>
    <property type="evidence" value="ECO:0007669"/>
    <property type="project" value="UniProtKB-KW"/>
</dbReference>
<feature type="binding site" evidence="8">
    <location>
        <position position="118"/>
    </location>
    <ligand>
        <name>shikimate</name>
        <dbReference type="ChEBI" id="CHEBI:36208"/>
    </ligand>
</feature>
<dbReference type="InterPro" id="IPR006151">
    <property type="entry name" value="Shikm_DH/Glu-tRNA_Rdtase"/>
</dbReference>
<feature type="domain" description="Shikimate dehydrogenase substrate binding N-terminal" evidence="10">
    <location>
        <begin position="23"/>
        <end position="105"/>
    </location>
</feature>
<dbReference type="CDD" id="cd01065">
    <property type="entry name" value="NAD_bind_Shikimate_DH"/>
    <property type="match status" value="1"/>
</dbReference>
<evidence type="ECO:0000256" key="7">
    <source>
        <dbReference type="ARBA" id="ARBA00049442"/>
    </source>
</evidence>
<feature type="binding site" evidence="8">
    <location>
        <position position="243"/>
    </location>
    <ligand>
        <name>shikimate</name>
        <dbReference type="ChEBI" id="CHEBI:36208"/>
    </ligand>
</feature>
<feature type="domain" description="Quinate/shikimate 5-dehydrogenase/glutamyl-tRNA reductase" evidence="9">
    <location>
        <begin position="132"/>
        <end position="182"/>
    </location>
</feature>
<dbReference type="PANTHER" id="PTHR21089">
    <property type="entry name" value="SHIKIMATE DEHYDROGENASE"/>
    <property type="match status" value="1"/>
</dbReference>
<keyword evidence="3 8" id="KW-0028">Amino-acid biosynthesis</keyword>
<comment type="similarity">
    <text evidence="8">Belongs to the shikimate dehydrogenase family.</text>
</comment>